<dbReference type="AlphaFoldDB" id="A0A409WDI6"/>
<dbReference type="OrthoDB" id="3069588at2759"/>
<sequence length="639" mass="70461">MAGPTFFSSIRLFFHMLWASVVRVFAFKKDVDVEPRDIEAGLQPSLPIKELPTDLNYESKPATCFLIPLKDGFVEIDLNTESTVASKRLTCTTTLSADSYVVDSTLREAQDRVIDVLKSVIISPGIVTTTPCSAEVEYLNLRIVGTNGHIRMSKQSFAELSVIQKAQFEPSEDGSAESDSVKALILPRSATIRYVKRLPKYKLRAVQFALPPIEIPDVFSSRYAEPNRNSDLFDLLDQFPTPPPNVDPVLSPPTISPEKSGRFARRYCIYRKADAGDESMSSSGCDATVLSISVSGDTLESSALDTPDSGNFSSVIPGSFREEPDALLRHSRNLPQVLADLNDSPVKATGSLAVLCKEDQRLSSAIAKECDGHDMSSRIGSGDDSDSTDEAAFAFPYHLRNILASSSSDDSDTTVDRLRIQLEELSFDSVKRPHSLVWFADRNLTKSPRARSSSGLLLAKVNGKGQPDLVLTEGLHSRESLEDVLKVIRDPHVDDLDYRELFWRDSSFCRSSLAKRVTTRSSGAARNESLKPFSHSFESPDRSARDILAMLNLPDPTEAGADDSSWILSSEEMGADILSPDEFLRRLSPNDDSFRDQGVHDLFTWLAAVDEDAQKADISISDDGDDQWHDAVLYLDASM</sequence>
<comment type="caution">
    <text evidence="2">The sequence shown here is derived from an EMBL/GenBank/DDBJ whole genome shotgun (WGS) entry which is preliminary data.</text>
</comment>
<evidence type="ECO:0000313" key="2">
    <source>
        <dbReference type="EMBL" id="PPQ76577.1"/>
    </source>
</evidence>
<feature type="signal peptide" evidence="1">
    <location>
        <begin position="1"/>
        <end position="26"/>
    </location>
</feature>
<keyword evidence="1" id="KW-0732">Signal</keyword>
<gene>
    <name evidence="2" type="ORF">CVT26_012817</name>
</gene>
<dbReference type="InParanoid" id="A0A409WDI6"/>
<protein>
    <submittedName>
        <fullName evidence="2">Uncharacterized protein</fullName>
    </submittedName>
</protein>
<name>A0A409WDI6_9AGAR</name>
<organism evidence="2 3">
    <name type="scientific">Gymnopilus dilepis</name>
    <dbReference type="NCBI Taxonomy" id="231916"/>
    <lineage>
        <taxon>Eukaryota</taxon>
        <taxon>Fungi</taxon>
        <taxon>Dikarya</taxon>
        <taxon>Basidiomycota</taxon>
        <taxon>Agaricomycotina</taxon>
        <taxon>Agaricomycetes</taxon>
        <taxon>Agaricomycetidae</taxon>
        <taxon>Agaricales</taxon>
        <taxon>Agaricineae</taxon>
        <taxon>Hymenogastraceae</taxon>
        <taxon>Gymnopilus</taxon>
    </lineage>
</organism>
<reference evidence="2 3" key="1">
    <citation type="journal article" date="2018" name="Evol. Lett.">
        <title>Horizontal gene cluster transfer increased hallucinogenic mushroom diversity.</title>
        <authorList>
            <person name="Reynolds H.T."/>
            <person name="Vijayakumar V."/>
            <person name="Gluck-Thaler E."/>
            <person name="Korotkin H.B."/>
            <person name="Matheny P.B."/>
            <person name="Slot J.C."/>
        </authorList>
    </citation>
    <scope>NUCLEOTIDE SEQUENCE [LARGE SCALE GENOMIC DNA]</scope>
    <source>
        <strain evidence="2 3">SRW20</strain>
    </source>
</reference>
<proteinExistence type="predicted"/>
<evidence type="ECO:0000256" key="1">
    <source>
        <dbReference type="SAM" id="SignalP"/>
    </source>
</evidence>
<feature type="chain" id="PRO_5019132290" evidence="1">
    <location>
        <begin position="27"/>
        <end position="639"/>
    </location>
</feature>
<keyword evidence="3" id="KW-1185">Reference proteome</keyword>
<accession>A0A409WDI6</accession>
<dbReference type="EMBL" id="NHYE01005145">
    <property type="protein sequence ID" value="PPQ76577.1"/>
    <property type="molecule type" value="Genomic_DNA"/>
</dbReference>
<dbReference type="Proteomes" id="UP000284706">
    <property type="component" value="Unassembled WGS sequence"/>
</dbReference>
<evidence type="ECO:0000313" key="3">
    <source>
        <dbReference type="Proteomes" id="UP000284706"/>
    </source>
</evidence>